<dbReference type="Proteomes" id="UP000050523">
    <property type="component" value="Unassembled WGS sequence"/>
</dbReference>
<dbReference type="AlphaFoldDB" id="A0AA40NYU0"/>
<sequence length="56" mass="6535">MRRVCRHAVMSGLCLGRSLNPQKNRPVLVGFWYITKTYARFSGFYSLKKYAYKLAS</sequence>
<comment type="caution">
    <text evidence="1">The sequence shown here is derived from an EMBL/GenBank/DDBJ whole genome shotgun (WGS) entry which is preliminary data.</text>
</comment>
<organism evidence="1 2">
    <name type="scientific">Pseudomonas tremae</name>
    <dbReference type="NCBI Taxonomy" id="200454"/>
    <lineage>
        <taxon>Bacteria</taxon>
        <taxon>Pseudomonadati</taxon>
        <taxon>Pseudomonadota</taxon>
        <taxon>Gammaproteobacteria</taxon>
        <taxon>Pseudomonadales</taxon>
        <taxon>Pseudomonadaceae</taxon>
        <taxon>Pseudomonas</taxon>
    </lineage>
</organism>
<gene>
    <name evidence="1" type="ORF">ALO43_100863</name>
</gene>
<dbReference type="EMBL" id="LJRO01000492">
    <property type="protein sequence ID" value="KPY91073.1"/>
    <property type="molecule type" value="Genomic_DNA"/>
</dbReference>
<reference evidence="1 2" key="1">
    <citation type="submission" date="2015-09" db="EMBL/GenBank/DDBJ databases">
        <title>Genome announcement of multiple Pseudomonas syringae strains.</title>
        <authorList>
            <person name="Thakur S."/>
            <person name="Wang P.W."/>
            <person name="Gong Y."/>
            <person name="Weir B.S."/>
            <person name="Guttman D.S."/>
        </authorList>
    </citation>
    <scope>NUCLEOTIDE SEQUENCE [LARGE SCALE GENOMIC DNA]</scope>
    <source>
        <strain evidence="1 2">ICMP9151</strain>
    </source>
</reference>
<protein>
    <submittedName>
        <fullName evidence="1">Uncharacterized protein</fullName>
    </submittedName>
</protein>
<evidence type="ECO:0000313" key="1">
    <source>
        <dbReference type="EMBL" id="KPY91073.1"/>
    </source>
</evidence>
<name>A0AA40NYU0_9PSED</name>
<accession>A0AA40NYU0</accession>
<evidence type="ECO:0000313" key="2">
    <source>
        <dbReference type="Proteomes" id="UP000050523"/>
    </source>
</evidence>
<proteinExistence type="predicted"/>